<dbReference type="Proteomes" id="UP000289440">
    <property type="component" value="Chromosome"/>
</dbReference>
<gene>
    <name evidence="14" type="primary">engA</name>
    <name evidence="9" type="synonym">der</name>
    <name evidence="14" type="ORF">NCTC10166_00693</name>
</gene>
<evidence type="ECO:0000256" key="4">
    <source>
        <dbReference type="ARBA" id="ARBA00022737"/>
    </source>
</evidence>
<feature type="binding site" evidence="9">
    <location>
        <begin position="226"/>
        <end position="230"/>
    </location>
    <ligand>
        <name>GTP</name>
        <dbReference type="ChEBI" id="CHEBI:37565"/>
        <label>2</label>
    </ligand>
</feature>
<organism evidence="14 15">
    <name type="scientific">Mesomycoplasma neurolyticum</name>
    <dbReference type="NCBI Taxonomy" id="2120"/>
    <lineage>
        <taxon>Bacteria</taxon>
        <taxon>Bacillati</taxon>
        <taxon>Mycoplasmatota</taxon>
        <taxon>Mycoplasmoidales</taxon>
        <taxon>Metamycoplasmataceae</taxon>
        <taxon>Mesomycoplasma</taxon>
    </lineage>
</organism>
<evidence type="ECO:0000256" key="12">
    <source>
        <dbReference type="SAM" id="Coils"/>
    </source>
</evidence>
<dbReference type="InterPro" id="IPR027417">
    <property type="entry name" value="P-loop_NTPase"/>
</dbReference>
<evidence type="ECO:0000256" key="6">
    <source>
        <dbReference type="ARBA" id="ARBA00023134"/>
    </source>
</evidence>
<dbReference type="Gene3D" id="3.40.50.300">
    <property type="entry name" value="P-loop containing nucleotide triphosphate hydrolases"/>
    <property type="match status" value="2"/>
</dbReference>
<dbReference type="GO" id="GO:0005525">
    <property type="term" value="F:GTP binding"/>
    <property type="evidence" value="ECO:0007669"/>
    <property type="project" value="UniProtKB-UniRule"/>
</dbReference>
<dbReference type="EMBL" id="LR214951">
    <property type="protein sequence ID" value="VEU59711.1"/>
    <property type="molecule type" value="Genomic_DNA"/>
</dbReference>
<feature type="domain" description="EngA-type G" evidence="13">
    <location>
        <begin position="173"/>
        <end position="348"/>
    </location>
</feature>
<dbReference type="PIRSF" id="PIRSF006485">
    <property type="entry name" value="GTP-binding_EngA"/>
    <property type="match status" value="1"/>
</dbReference>
<evidence type="ECO:0000256" key="5">
    <source>
        <dbReference type="ARBA" id="ARBA00022741"/>
    </source>
</evidence>
<keyword evidence="15" id="KW-1185">Reference proteome</keyword>
<evidence type="ECO:0000259" key="13">
    <source>
        <dbReference type="PROSITE" id="PS51712"/>
    </source>
</evidence>
<evidence type="ECO:0000256" key="2">
    <source>
        <dbReference type="ARBA" id="ARBA00020953"/>
    </source>
</evidence>
<dbReference type="InterPro" id="IPR015946">
    <property type="entry name" value="KH_dom-like_a/b"/>
</dbReference>
<dbReference type="CDD" id="cd01894">
    <property type="entry name" value="EngA1"/>
    <property type="match status" value="1"/>
</dbReference>
<feature type="coiled-coil region" evidence="12">
    <location>
        <begin position="326"/>
        <end position="353"/>
    </location>
</feature>
<dbReference type="Pfam" id="PF01926">
    <property type="entry name" value="MMR_HSR1"/>
    <property type="match status" value="2"/>
</dbReference>
<feature type="binding site" evidence="9">
    <location>
        <begin position="120"/>
        <end position="123"/>
    </location>
    <ligand>
        <name>GTP</name>
        <dbReference type="ChEBI" id="CHEBI:37565"/>
        <label>1</label>
    </ligand>
</feature>
<feature type="binding site" evidence="9">
    <location>
        <begin position="291"/>
        <end position="294"/>
    </location>
    <ligand>
        <name>GTP</name>
        <dbReference type="ChEBI" id="CHEBI:37565"/>
        <label>2</label>
    </ligand>
</feature>
<dbReference type="RefSeq" id="WP_129720082.1">
    <property type="nucleotide sequence ID" value="NZ_LR214951.1"/>
</dbReference>
<dbReference type="InterPro" id="IPR032859">
    <property type="entry name" value="KH_dom-like"/>
</dbReference>
<dbReference type="PROSITE" id="PS51712">
    <property type="entry name" value="G_ENGA"/>
    <property type="match status" value="2"/>
</dbReference>
<dbReference type="Gene3D" id="3.30.300.20">
    <property type="match status" value="1"/>
</dbReference>
<comment type="function">
    <text evidence="8 9 11">GTPase that plays an essential role in the late steps of ribosome biogenesis.</text>
</comment>
<dbReference type="PANTHER" id="PTHR43834:SF6">
    <property type="entry name" value="GTPASE DER"/>
    <property type="match status" value="1"/>
</dbReference>
<dbReference type="Pfam" id="PF14714">
    <property type="entry name" value="KH_dom-like"/>
    <property type="match status" value="1"/>
</dbReference>
<protein>
    <recommendedName>
        <fullName evidence="2 9">GTPase Der</fullName>
    </recommendedName>
    <alternativeName>
        <fullName evidence="7 9">GTP-binding protein EngA</fullName>
    </alternativeName>
</protein>
<dbReference type="InterPro" id="IPR006073">
    <property type="entry name" value="GTP-bd"/>
</dbReference>
<dbReference type="GO" id="GO:0043022">
    <property type="term" value="F:ribosome binding"/>
    <property type="evidence" value="ECO:0007669"/>
    <property type="project" value="TreeGrafter"/>
</dbReference>
<keyword evidence="4 11" id="KW-0677">Repeat</keyword>
<evidence type="ECO:0000256" key="9">
    <source>
        <dbReference type="HAMAP-Rule" id="MF_00195"/>
    </source>
</evidence>
<dbReference type="NCBIfam" id="TIGR03594">
    <property type="entry name" value="GTPase_EngA"/>
    <property type="match status" value="1"/>
</dbReference>
<dbReference type="SUPFAM" id="SSF52540">
    <property type="entry name" value="P-loop containing nucleoside triphosphate hydrolases"/>
    <property type="match status" value="2"/>
</dbReference>
<evidence type="ECO:0000256" key="8">
    <source>
        <dbReference type="ARBA" id="ARBA00053470"/>
    </source>
</evidence>
<dbReference type="InterPro" id="IPR031166">
    <property type="entry name" value="G_ENGA"/>
</dbReference>
<feature type="binding site" evidence="9">
    <location>
        <begin position="58"/>
        <end position="62"/>
    </location>
    <ligand>
        <name>GTP</name>
        <dbReference type="ChEBI" id="CHEBI:37565"/>
        <label>1</label>
    </ligand>
</feature>
<proteinExistence type="inferred from homology"/>
<feature type="binding site" evidence="9">
    <location>
        <begin position="179"/>
        <end position="186"/>
    </location>
    <ligand>
        <name>GTP</name>
        <dbReference type="ChEBI" id="CHEBI:37565"/>
        <label>2</label>
    </ligand>
</feature>
<feature type="domain" description="EngA-type G" evidence="13">
    <location>
        <begin position="5"/>
        <end position="166"/>
    </location>
</feature>
<dbReference type="InterPro" id="IPR005225">
    <property type="entry name" value="Small_GTP-bd"/>
</dbReference>
<dbReference type="NCBIfam" id="TIGR00231">
    <property type="entry name" value="small_GTP"/>
    <property type="match status" value="2"/>
</dbReference>
<keyword evidence="6 9" id="KW-0342">GTP-binding</keyword>
<dbReference type="KEGG" id="mnu:NCTC10166_00693"/>
<evidence type="ECO:0000313" key="14">
    <source>
        <dbReference type="EMBL" id="VEU59711.1"/>
    </source>
</evidence>
<comment type="similarity">
    <text evidence="1 9 10 11">Belongs to the TRAFAC class TrmE-Era-EngA-EngB-Septin-like GTPase superfamily. EngA (Der) GTPase family.</text>
</comment>
<feature type="binding site" evidence="9">
    <location>
        <begin position="11"/>
        <end position="18"/>
    </location>
    <ligand>
        <name>GTP</name>
        <dbReference type="ChEBI" id="CHEBI:37565"/>
        <label>1</label>
    </ligand>
</feature>
<dbReference type="AlphaFoldDB" id="A0A449A625"/>
<evidence type="ECO:0000256" key="10">
    <source>
        <dbReference type="PROSITE-ProRule" id="PRU01049"/>
    </source>
</evidence>
<dbReference type="InterPro" id="IPR016484">
    <property type="entry name" value="GTPase_Der"/>
</dbReference>
<sequence>MSNKNLVAIVGKPNVGKSTLFNKLVGKRISIIHDSPGITRDRLYHDIDWVGKKIKIIDTGGIEIENKPFQEQIRLQTQIAIEEAKVIIFMLNGNQEIDKDDFFVANLLRKSGKKIVVCCNKLENNKNIDTSIYSLGFKKYFSISAMHSEGLGDLLDEVVQYLDFDVQKEKNAFKLSIIGRPNAGKSSLLNTLLNEKRSIVSSIPGTTRDSVVSKILIENQKFDIIDTAGITKKSKLIESVEHYALMRAMLSLEESNLSLVVIDATTELSHFDLRLAGYAFELQKPIIIVINKWDLIKKETQTMHEFEKDIRKKYKFLDWAPIVFISSLYQQRIEKLRKTIIEVKNNLERKISTNLLNEAIIEIQMIQPAPSFKGKRLEISFIKQVEGRIPTFIMFVNNKEYAHFSYLRHIENKIREYFNFRGTPIKLILKNKNK</sequence>
<dbReference type="FunFam" id="3.40.50.300:FF:000040">
    <property type="entry name" value="GTPase Der"/>
    <property type="match status" value="1"/>
</dbReference>
<dbReference type="HAMAP" id="MF_00195">
    <property type="entry name" value="GTPase_Der"/>
    <property type="match status" value="1"/>
</dbReference>
<reference evidence="14 15" key="1">
    <citation type="submission" date="2019-01" db="EMBL/GenBank/DDBJ databases">
        <authorList>
            <consortium name="Pathogen Informatics"/>
        </authorList>
    </citation>
    <scope>NUCLEOTIDE SEQUENCE [LARGE SCALE GENOMIC DNA]</scope>
    <source>
        <strain evidence="14 15">NCTC10166</strain>
    </source>
</reference>
<comment type="subunit">
    <text evidence="9">Associates with the 50S ribosomal subunit.</text>
</comment>
<keyword evidence="3 9" id="KW-0690">Ribosome biogenesis</keyword>
<evidence type="ECO:0000256" key="11">
    <source>
        <dbReference type="RuleBase" id="RU004481"/>
    </source>
</evidence>
<evidence type="ECO:0000256" key="7">
    <source>
        <dbReference type="ARBA" id="ARBA00032345"/>
    </source>
</evidence>
<dbReference type="FunFam" id="3.30.300.20:FF:000004">
    <property type="entry name" value="GTPase Der"/>
    <property type="match status" value="1"/>
</dbReference>
<dbReference type="GO" id="GO:0042254">
    <property type="term" value="P:ribosome biogenesis"/>
    <property type="evidence" value="ECO:0007669"/>
    <property type="project" value="UniProtKB-KW"/>
</dbReference>
<name>A0A449A625_9BACT</name>
<evidence type="ECO:0000256" key="3">
    <source>
        <dbReference type="ARBA" id="ARBA00022517"/>
    </source>
</evidence>
<keyword evidence="5 9" id="KW-0547">Nucleotide-binding</keyword>
<dbReference type="PANTHER" id="PTHR43834">
    <property type="entry name" value="GTPASE DER"/>
    <property type="match status" value="1"/>
</dbReference>
<dbReference type="OrthoDB" id="9805918at2"/>
<keyword evidence="12" id="KW-0175">Coiled coil</keyword>
<evidence type="ECO:0000313" key="15">
    <source>
        <dbReference type="Proteomes" id="UP000289440"/>
    </source>
</evidence>
<dbReference type="CDD" id="cd01895">
    <property type="entry name" value="EngA2"/>
    <property type="match status" value="1"/>
</dbReference>
<accession>A0A449A625</accession>
<evidence type="ECO:0000256" key="1">
    <source>
        <dbReference type="ARBA" id="ARBA00008279"/>
    </source>
</evidence>